<dbReference type="Proteomes" id="UP000632222">
    <property type="component" value="Unassembled WGS sequence"/>
</dbReference>
<dbReference type="InterPro" id="IPR004360">
    <property type="entry name" value="Glyas_Fos-R_dOase_dom"/>
</dbReference>
<dbReference type="InterPro" id="IPR029068">
    <property type="entry name" value="Glyas_Bleomycin-R_OHBP_Dase"/>
</dbReference>
<accession>A0ABQ2D4V6</accession>
<proteinExistence type="predicted"/>
<gene>
    <name evidence="2" type="ORF">GCM10008938_31920</name>
</gene>
<name>A0ABQ2D4V6_9DEIO</name>
<dbReference type="RefSeq" id="WP_229684841.1">
    <property type="nucleotide sequence ID" value="NZ_BMOD01000013.1"/>
</dbReference>
<dbReference type="SUPFAM" id="SSF54593">
    <property type="entry name" value="Glyoxalase/Bleomycin resistance protein/Dihydroxybiphenyl dioxygenase"/>
    <property type="match status" value="1"/>
</dbReference>
<organism evidence="2 3">
    <name type="scientific">Deinococcus roseus</name>
    <dbReference type="NCBI Taxonomy" id="392414"/>
    <lineage>
        <taxon>Bacteria</taxon>
        <taxon>Thermotogati</taxon>
        <taxon>Deinococcota</taxon>
        <taxon>Deinococci</taxon>
        <taxon>Deinococcales</taxon>
        <taxon>Deinococcaceae</taxon>
        <taxon>Deinococcus</taxon>
    </lineage>
</organism>
<evidence type="ECO:0000313" key="3">
    <source>
        <dbReference type="Proteomes" id="UP000632222"/>
    </source>
</evidence>
<protein>
    <submittedName>
        <fullName evidence="2">Glyoxalase</fullName>
    </submittedName>
</protein>
<comment type="caution">
    <text evidence="2">The sequence shown here is derived from an EMBL/GenBank/DDBJ whole genome shotgun (WGS) entry which is preliminary data.</text>
</comment>
<dbReference type="EMBL" id="BMOD01000013">
    <property type="protein sequence ID" value="GGJ43278.1"/>
    <property type="molecule type" value="Genomic_DNA"/>
</dbReference>
<dbReference type="Pfam" id="PF00903">
    <property type="entry name" value="Glyoxalase"/>
    <property type="match status" value="1"/>
</dbReference>
<reference evidence="3" key="1">
    <citation type="journal article" date="2019" name="Int. J. Syst. Evol. Microbiol.">
        <title>The Global Catalogue of Microorganisms (GCM) 10K type strain sequencing project: providing services to taxonomists for standard genome sequencing and annotation.</title>
        <authorList>
            <consortium name="The Broad Institute Genomics Platform"/>
            <consortium name="The Broad Institute Genome Sequencing Center for Infectious Disease"/>
            <person name="Wu L."/>
            <person name="Ma J."/>
        </authorList>
    </citation>
    <scope>NUCLEOTIDE SEQUENCE [LARGE SCALE GENOMIC DNA]</scope>
    <source>
        <strain evidence="3">JCM 14370</strain>
    </source>
</reference>
<feature type="domain" description="VOC" evidence="1">
    <location>
        <begin position="9"/>
        <end position="132"/>
    </location>
</feature>
<sequence length="155" mass="17552">MTRHPIITGLFETHINVSQLETSMQFYGEVLGLELAHLEEQRRIAFYWMGGRGESMLGLWETPPAEVARQHFAFRSTLEGLEKAASYLKDKGLQGYNFLGDGTDRPMVFGWMPALALYFRDPDGHSLEFITMLEGKARPDVGVISLEDWQALQNG</sequence>
<dbReference type="PROSITE" id="PS51819">
    <property type="entry name" value="VOC"/>
    <property type="match status" value="1"/>
</dbReference>
<dbReference type="CDD" id="cd06587">
    <property type="entry name" value="VOC"/>
    <property type="match status" value="1"/>
</dbReference>
<dbReference type="InterPro" id="IPR037523">
    <property type="entry name" value="VOC_core"/>
</dbReference>
<dbReference type="Gene3D" id="3.10.180.10">
    <property type="entry name" value="2,3-Dihydroxybiphenyl 1,2-Dioxygenase, domain 1"/>
    <property type="match status" value="1"/>
</dbReference>
<keyword evidence="3" id="KW-1185">Reference proteome</keyword>
<evidence type="ECO:0000313" key="2">
    <source>
        <dbReference type="EMBL" id="GGJ43278.1"/>
    </source>
</evidence>
<evidence type="ECO:0000259" key="1">
    <source>
        <dbReference type="PROSITE" id="PS51819"/>
    </source>
</evidence>